<keyword evidence="2" id="KW-0328">Glycosyltransferase</keyword>
<keyword evidence="4" id="KW-0732">Signal</keyword>
<dbReference type="AlphaFoldDB" id="A0A0D2XR16"/>
<proteinExistence type="inferred from homology"/>
<sequence length="402" mass="46255">MAKALRFTLLWAWALTLLHFTLFVCGSALPSSADAPLKAALVTLVQEDDISATLFSIQQIEDKFNNRHLYDWVFFSVQDLPERFKELTSNATNATCIFEVIPEENWNMPGWTDHSQLSDSHEINSDCNPKTFKPLADIRQMKRWSSAPFANERRLRNYEWFWRVEPGASLSQDIPFDVFRYMRDNGIAYGFNRAVLGQANLYHLSRIKSFIDKHPELLHEEADITWLIENGTTFFRSPHHTAFFHHLDSAGDFQYRRVDNVPVHSLSASMFLPRESVWNFGTKNMQLRTQLNIQPTGIGAIPDGDQRIVDYENTDSGNSVKHKNDAEEEKKSFHENWESMTPDVSEQSENPHLISGNTWMGKDVADEAEGCSFFWLWEQVLAGFSGFAGYGWETDFSCLQDD</sequence>
<name>A0A0D2XR16_FUSOF</name>
<reference evidence="6" key="1">
    <citation type="journal article" date="2012" name="Mol. Plant Microbe Interact.">
        <title>A highly conserved effector in Fusarium oxysporum is required for full virulence on Arabidopsis.</title>
        <authorList>
            <person name="Thatcher L.F."/>
            <person name="Gardiner D.M."/>
            <person name="Kazan K."/>
            <person name="Manners J."/>
        </authorList>
    </citation>
    <scope>NUCLEOTIDE SEQUENCE [LARGE SCALE GENOMIC DNA]</scope>
    <source>
        <strain evidence="6">Fo5176</strain>
    </source>
</reference>
<comment type="similarity">
    <text evidence="1">Belongs to the glycosyltransferase 15 family.</text>
</comment>
<protein>
    <recommendedName>
        <fullName evidence="7">Glycolipid 2-alpha-mannosyltransferase</fullName>
    </recommendedName>
</protein>
<evidence type="ECO:0000256" key="1">
    <source>
        <dbReference type="ARBA" id="ARBA00007677"/>
    </source>
</evidence>
<evidence type="ECO:0000256" key="3">
    <source>
        <dbReference type="ARBA" id="ARBA00022679"/>
    </source>
</evidence>
<dbReference type="SUPFAM" id="SSF53448">
    <property type="entry name" value="Nucleotide-diphospho-sugar transferases"/>
    <property type="match status" value="1"/>
</dbReference>
<dbReference type="InterPro" id="IPR029044">
    <property type="entry name" value="Nucleotide-diphossugar_trans"/>
</dbReference>
<dbReference type="GO" id="GO:0000026">
    <property type="term" value="F:alpha-1,2-mannosyltransferase activity"/>
    <property type="evidence" value="ECO:0007669"/>
    <property type="project" value="TreeGrafter"/>
</dbReference>
<dbReference type="InterPro" id="IPR002685">
    <property type="entry name" value="Glyco_trans_15"/>
</dbReference>
<dbReference type="GO" id="GO:0005794">
    <property type="term" value="C:Golgi apparatus"/>
    <property type="evidence" value="ECO:0007669"/>
    <property type="project" value="TreeGrafter"/>
</dbReference>
<dbReference type="GO" id="GO:0006493">
    <property type="term" value="P:protein O-linked glycosylation"/>
    <property type="evidence" value="ECO:0007669"/>
    <property type="project" value="TreeGrafter"/>
</dbReference>
<evidence type="ECO:0000313" key="6">
    <source>
        <dbReference type="Proteomes" id="UP000002489"/>
    </source>
</evidence>
<feature type="signal peptide" evidence="4">
    <location>
        <begin position="1"/>
        <end position="26"/>
    </location>
</feature>
<dbReference type="Proteomes" id="UP000002489">
    <property type="component" value="Unassembled WGS sequence"/>
</dbReference>
<dbReference type="GO" id="GO:0006487">
    <property type="term" value="P:protein N-linked glycosylation"/>
    <property type="evidence" value="ECO:0007669"/>
    <property type="project" value="TreeGrafter"/>
</dbReference>
<evidence type="ECO:0008006" key="7">
    <source>
        <dbReference type="Google" id="ProtNLM"/>
    </source>
</evidence>
<evidence type="ECO:0000313" key="5">
    <source>
        <dbReference type="EnsemblFungi" id="FOXG_06418P0"/>
    </source>
</evidence>
<keyword evidence="3" id="KW-0808">Transferase</keyword>
<dbReference type="Pfam" id="PF01793">
    <property type="entry name" value="Glyco_transf_15"/>
    <property type="match status" value="1"/>
</dbReference>
<reference evidence="5" key="2">
    <citation type="submission" date="2025-08" db="UniProtKB">
        <authorList>
            <consortium name="EnsemblFungi"/>
        </authorList>
    </citation>
    <scope>IDENTIFICATION</scope>
    <source>
        <strain evidence="5">4287 / CBS 123668 / FGSC 9935 / NRRL 34936</strain>
    </source>
</reference>
<dbReference type="PANTHER" id="PTHR31121">
    <property type="entry name" value="ALPHA-1,2 MANNOSYLTRANSFERASE KTR1"/>
    <property type="match status" value="1"/>
</dbReference>
<dbReference type="GO" id="GO:0000032">
    <property type="term" value="P:cell wall mannoprotein biosynthetic process"/>
    <property type="evidence" value="ECO:0007669"/>
    <property type="project" value="TreeGrafter"/>
</dbReference>
<accession>A0A0D2XR16</accession>
<dbReference type="EnsemblFungi" id="FOXG_06418T0">
    <property type="protein sequence ID" value="FOXG_06418P0"/>
    <property type="gene ID" value="FOXG_06418"/>
</dbReference>
<evidence type="ECO:0000256" key="2">
    <source>
        <dbReference type="ARBA" id="ARBA00022676"/>
    </source>
</evidence>
<dbReference type="GO" id="GO:0016020">
    <property type="term" value="C:membrane"/>
    <property type="evidence" value="ECO:0007669"/>
    <property type="project" value="InterPro"/>
</dbReference>
<evidence type="ECO:0000256" key="4">
    <source>
        <dbReference type="SAM" id="SignalP"/>
    </source>
</evidence>
<feature type="chain" id="PRO_5002270960" description="Glycolipid 2-alpha-mannosyltransferase" evidence="4">
    <location>
        <begin position="27"/>
        <end position="402"/>
    </location>
</feature>
<dbReference type="Gene3D" id="3.90.550.10">
    <property type="entry name" value="Spore Coat Polysaccharide Biosynthesis Protein SpsA, Chain A"/>
    <property type="match status" value="1"/>
</dbReference>
<dbReference type="PANTHER" id="PTHR31121:SF7">
    <property type="entry name" value="MANNOSYLTRANSFERASE KTR4-RELATED"/>
    <property type="match status" value="1"/>
</dbReference>
<organism evidence="5 6">
    <name type="scientific">Fusarium oxysporum (strain Fo5176)</name>
    <name type="common">Fusarium vascular wilt</name>
    <dbReference type="NCBI Taxonomy" id="660025"/>
    <lineage>
        <taxon>Eukaryota</taxon>
        <taxon>Fungi</taxon>
        <taxon>Dikarya</taxon>
        <taxon>Ascomycota</taxon>
        <taxon>Pezizomycotina</taxon>
        <taxon>Sordariomycetes</taxon>
        <taxon>Hypocreomycetidae</taxon>
        <taxon>Hypocreales</taxon>
        <taxon>Nectriaceae</taxon>
        <taxon>Fusarium</taxon>
        <taxon>Fusarium oxysporum species complex</taxon>
    </lineage>
</organism>